<dbReference type="KEGG" id="rti:DC20_16075"/>
<dbReference type="EMBL" id="CP012643">
    <property type="protein sequence ID" value="ALJ00206.1"/>
    <property type="molecule type" value="Genomic_DNA"/>
</dbReference>
<dbReference type="Gene3D" id="1.20.1420.20">
    <property type="entry name" value="M75 peptidase, HXXE motif"/>
    <property type="match status" value="1"/>
</dbReference>
<dbReference type="InterPro" id="IPR018976">
    <property type="entry name" value="Imelysin-like"/>
</dbReference>
<keyword evidence="2 3" id="KW-0732">Signal</keyword>
<dbReference type="InterPro" id="IPR038352">
    <property type="entry name" value="Imelysin_sf"/>
</dbReference>
<dbReference type="Proteomes" id="UP000061382">
    <property type="component" value="Chromosome"/>
</dbReference>
<evidence type="ECO:0000313" key="6">
    <source>
        <dbReference type="Proteomes" id="UP000061382"/>
    </source>
</evidence>
<feature type="signal peptide" evidence="3">
    <location>
        <begin position="1"/>
        <end position="25"/>
    </location>
</feature>
<dbReference type="STRING" id="512763.DC20_16075"/>
<organism evidence="5 6">
    <name type="scientific">Rufibacter tibetensis</name>
    <dbReference type="NCBI Taxonomy" id="512763"/>
    <lineage>
        <taxon>Bacteria</taxon>
        <taxon>Pseudomonadati</taxon>
        <taxon>Bacteroidota</taxon>
        <taxon>Cytophagia</taxon>
        <taxon>Cytophagales</taxon>
        <taxon>Hymenobacteraceae</taxon>
        <taxon>Rufibacter</taxon>
    </lineage>
</organism>
<sequence length="373" mass="39990">MANHKFHPIAAALFCLVLLAGCSSKEEDTPTSEYDRKLMLANYADNLLLPGYIAFKAEVGEMATAITSFTANPSSATLTNARKEYQEAYLAWQTVSMYEFGPADEQMLRNTLNIYPVTVNQIESNVNSGTYDLGASANLAAQGFPAIDYLLFGQATQEAVVEKFASAAQAANRKKYLQDITAKIKQVVDATHTAWTSGNTAQSFRESGGTAVGSSVGNLVNQLNFEIDLTKRAKVGIPAGKFTAGTSQPERTEAFYSKNSLALLKRNLEANRAIFLGQSAAGVNGPGLDDYLNHVDAAKKYNGKSLAEAITQQFDAALAAVNAITVPLSEAVSTQPQAVNKVYEELQKLIVLTKTDLPAALGVSITYTDNDGD</sequence>
<protein>
    <recommendedName>
        <fullName evidence="4">Imelysin-like domain-containing protein</fullName>
    </recommendedName>
</protein>
<dbReference type="AlphaFoldDB" id="A0A0P0D080"/>
<evidence type="ECO:0000259" key="4">
    <source>
        <dbReference type="Pfam" id="PF09375"/>
    </source>
</evidence>
<evidence type="ECO:0000256" key="3">
    <source>
        <dbReference type="SAM" id="SignalP"/>
    </source>
</evidence>
<dbReference type="OrthoDB" id="650514at2"/>
<keyword evidence="6" id="KW-1185">Reference proteome</keyword>
<dbReference type="PROSITE" id="PS51257">
    <property type="entry name" value="PROKAR_LIPOPROTEIN"/>
    <property type="match status" value="1"/>
</dbReference>
<proteinExistence type="predicted"/>
<dbReference type="CDD" id="cd14659">
    <property type="entry name" value="Imelysin-like_IPPA"/>
    <property type="match status" value="1"/>
</dbReference>
<dbReference type="RefSeq" id="WP_062544758.1">
    <property type="nucleotide sequence ID" value="NZ_CP012643.1"/>
</dbReference>
<accession>A0A0P0D080</accession>
<evidence type="ECO:0000313" key="5">
    <source>
        <dbReference type="EMBL" id="ALJ00206.1"/>
    </source>
</evidence>
<comment type="subcellular location">
    <subcellularLocation>
        <location evidence="1">Cell envelope</location>
    </subcellularLocation>
</comment>
<gene>
    <name evidence="5" type="ORF">DC20_16075</name>
</gene>
<evidence type="ECO:0000256" key="2">
    <source>
        <dbReference type="ARBA" id="ARBA00022729"/>
    </source>
</evidence>
<name>A0A0P0D080_9BACT</name>
<dbReference type="PATRIC" id="fig|512763.3.peg.3536"/>
<dbReference type="Pfam" id="PF09375">
    <property type="entry name" value="Peptidase_M75"/>
    <property type="match status" value="1"/>
</dbReference>
<feature type="chain" id="PRO_5006043143" description="Imelysin-like domain-containing protein" evidence="3">
    <location>
        <begin position="26"/>
        <end position="373"/>
    </location>
</feature>
<feature type="domain" description="Imelysin-like" evidence="4">
    <location>
        <begin position="49"/>
        <end position="349"/>
    </location>
</feature>
<dbReference type="InterPro" id="IPR034984">
    <property type="entry name" value="Imelysin-like_IPPA"/>
</dbReference>
<dbReference type="GO" id="GO:0030313">
    <property type="term" value="C:cell envelope"/>
    <property type="evidence" value="ECO:0007669"/>
    <property type="project" value="UniProtKB-SubCell"/>
</dbReference>
<evidence type="ECO:0000256" key="1">
    <source>
        <dbReference type="ARBA" id="ARBA00004196"/>
    </source>
</evidence>
<reference evidence="5 6" key="1">
    <citation type="submission" date="2015-08" db="EMBL/GenBank/DDBJ databases">
        <title>Complete genome sequence of Rufibacter tibetensis strain 1351t, a radiation-resistant bacterium from tibet plateau.</title>
        <authorList>
            <person name="Dai J."/>
        </authorList>
    </citation>
    <scope>NUCLEOTIDE SEQUENCE [LARGE SCALE GENOMIC DNA]</scope>
    <source>
        <strain evidence="5 6">1351</strain>
    </source>
</reference>